<evidence type="ECO:0000256" key="1">
    <source>
        <dbReference type="SAM" id="MobiDB-lite"/>
    </source>
</evidence>
<dbReference type="RefSeq" id="WP_144233650.1">
    <property type="nucleotide sequence ID" value="NZ_QMIF01000001.1"/>
</dbReference>
<dbReference type="OrthoDB" id="5460097at2"/>
<dbReference type="NCBIfam" id="NF037970">
    <property type="entry name" value="vanZ_1"/>
    <property type="match status" value="1"/>
</dbReference>
<dbReference type="AlphaFoldDB" id="A0A6P1ZLE2"/>
<keyword evidence="2" id="KW-0812">Transmembrane</keyword>
<dbReference type="PANTHER" id="PTHR28008:SF1">
    <property type="entry name" value="DOMAIN PROTEIN, PUTATIVE (AFU_ORTHOLOGUE AFUA_3G10980)-RELATED"/>
    <property type="match status" value="1"/>
</dbReference>
<accession>A0A6P1ZLE2</accession>
<comment type="caution">
    <text evidence="4">The sequence shown here is derived from an EMBL/GenBank/DDBJ whole genome shotgun (WGS) entry which is preliminary data.</text>
</comment>
<keyword evidence="2" id="KW-1133">Transmembrane helix</keyword>
<sequence length="158" mass="17928">MDVHPSDHHNQRPPEERQPDGPPKGRREWKLFSLIWLAGIAMYTALSLMPIRIPYRDPVLWGVASVDETIHFAAFAMLAVFLAFLFRSRIDLFLAYVLLLLLGVATELSHLLIPNRTFSFRDMAANALGCITGSLPGLAWRFSRRVRGKAPLNSCDRR</sequence>
<organism evidence="4 5">
    <name type="scientific">Oceanidesulfovibrio marinus</name>
    <dbReference type="NCBI Taxonomy" id="370038"/>
    <lineage>
        <taxon>Bacteria</taxon>
        <taxon>Pseudomonadati</taxon>
        <taxon>Thermodesulfobacteriota</taxon>
        <taxon>Desulfovibrionia</taxon>
        <taxon>Desulfovibrionales</taxon>
        <taxon>Desulfovibrionaceae</taxon>
        <taxon>Oceanidesulfovibrio</taxon>
    </lineage>
</organism>
<evidence type="ECO:0000256" key="2">
    <source>
        <dbReference type="SAM" id="Phobius"/>
    </source>
</evidence>
<dbReference type="SUPFAM" id="SSF103473">
    <property type="entry name" value="MFS general substrate transporter"/>
    <property type="match status" value="1"/>
</dbReference>
<evidence type="ECO:0000313" key="4">
    <source>
        <dbReference type="EMBL" id="TVM36613.1"/>
    </source>
</evidence>
<feature type="transmembrane region" description="Helical" evidence="2">
    <location>
        <begin position="93"/>
        <end position="113"/>
    </location>
</feature>
<feature type="domain" description="VanZ-like" evidence="3">
    <location>
        <begin position="56"/>
        <end position="135"/>
    </location>
</feature>
<gene>
    <name evidence="4" type="ORF">DQK91_01440</name>
</gene>
<evidence type="ECO:0000259" key="3">
    <source>
        <dbReference type="Pfam" id="PF04892"/>
    </source>
</evidence>
<reference evidence="4 5" key="1">
    <citation type="submission" date="2018-06" db="EMBL/GenBank/DDBJ databases">
        <title>Complete genome of Desulfovibrio marinus P48SEP.</title>
        <authorList>
            <person name="Crispim J.S."/>
            <person name="Vidigal P.M.P."/>
            <person name="Silva L.C.F."/>
            <person name="Araujo L.C."/>
            <person name="Laguardia C.N."/>
            <person name="Dias R.S."/>
            <person name="Sousa M.P."/>
            <person name="Paula S.O."/>
            <person name="Silva C."/>
        </authorList>
    </citation>
    <scope>NUCLEOTIDE SEQUENCE [LARGE SCALE GENOMIC DNA]</scope>
    <source>
        <strain evidence="4 5">P48SEP</strain>
    </source>
</reference>
<feature type="transmembrane region" description="Helical" evidence="2">
    <location>
        <begin position="69"/>
        <end position="86"/>
    </location>
</feature>
<name>A0A6P1ZLE2_9BACT</name>
<dbReference type="InterPro" id="IPR006976">
    <property type="entry name" value="VanZ-like"/>
</dbReference>
<dbReference type="Proteomes" id="UP000434052">
    <property type="component" value="Unassembled WGS sequence"/>
</dbReference>
<feature type="region of interest" description="Disordered" evidence="1">
    <location>
        <begin position="1"/>
        <end position="25"/>
    </location>
</feature>
<feature type="transmembrane region" description="Helical" evidence="2">
    <location>
        <begin position="31"/>
        <end position="49"/>
    </location>
</feature>
<dbReference type="InterPro" id="IPR036259">
    <property type="entry name" value="MFS_trans_sf"/>
</dbReference>
<feature type="transmembrane region" description="Helical" evidence="2">
    <location>
        <begin position="125"/>
        <end position="142"/>
    </location>
</feature>
<keyword evidence="2" id="KW-0472">Membrane</keyword>
<evidence type="ECO:0000313" key="5">
    <source>
        <dbReference type="Proteomes" id="UP000434052"/>
    </source>
</evidence>
<proteinExistence type="predicted"/>
<protein>
    <recommendedName>
        <fullName evidence="3">VanZ-like domain-containing protein</fullName>
    </recommendedName>
</protein>
<dbReference type="EMBL" id="QMIF01000001">
    <property type="protein sequence ID" value="TVM36613.1"/>
    <property type="molecule type" value="Genomic_DNA"/>
</dbReference>
<dbReference type="PANTHER" id="PTHR28008">
    <property type="entry name" value="DOMAIN PROTEIN, PUTATIVE (AFU_ORTHOLOGUE AFUA_3G10980)-RELATED"/>
    <property type="match status" value="1"/>
</dbReference>
<dbReference type="Pfam" id="PF04892">
    <property type="entry name" value="VanZ"/>
    <property type="match status" value="1"/>
</dbReference>